<keyword evidence="1" id="KW-0472">Membrane</keyword>
<feature type="transmembrane region" description="Helical" evidence="1">
    <location>
        <begin position="93"/>
        <end position="112"/>
    </location>
</feature>
<dbReference type="AlphaFoldDB" id="A0A1G9UN60"/>
<keyword evidence="1" id="KW-1133">Transmembrane helix</keyword>
<name>A0A1G9UN60_9SPHI</name>
<gene>
    <name evidence="2" type="ORF">SAMN05421820_104214</name>
</gene>
<proteinExistence type="predicted"/>
<keyword evidence="1" id="KW-0812">Transmembrane</keyword>
<dbReference type="EMBL" id="FNGY01000004">
    <property type="protein sequence ID" value="SDM60965.1"/>
    <property type="molecule type" value="Genomic_DNA"/>
</dbReference>
<dbReference type="Proteomes" id="UP000183200">
    <property type="component" value="Unassembled WGS sequence"/>
</dbReference>
<protein>
    <submittedName>
        <fullName evidence="2">Polyketide cyclase / dehydrase and lipid transport</fullName>
    </submittedName>
</protein>
<evidence type="ECO:0000313" key="2">
    <source>
        <dbReference type="EMBL" id="SDM60965.1"/>
    </source>
</evidence>
<evidence type="ECO:0000256" key="1">
    <source>
        <dbReference type="SAM" id="Phobius"/>
    </source>
</evidence>
<evidence type="ECO:0000313" key="3">
    <source>
        <dbReference type="Proteomes" id="UP000183200"/>
    </source>
</evidence>
<feature type="transmembrane region" description="Helical" evidence="1">
    <location>
        <begin position="39"/>
        <end position="60"/>
    </location>
</feature>
<dbReference type="SUPFAM" id="SSF55961">
    <property type="entry name" value="Bet v1-like"/>
    <property type="match status" value="1"/>
</dbReference>
<dbReference type="OrthoDB" id="118637at2"/>
<feature type="transmembrane region" description="Helical" evidence="1">
    <location>
        <begin position="9"/>
        <end position="27"/>
    </location>
</feature>
<dbReference type="InterPro" id="IPR023393">
    <property type="entry name" value="START-like_dom_sf"/>
</dbReference>
<reference evidence="3" key="1">
    <citation type="submission" date="2016-10" db="EMBL/GenBank/DDBJ databases">
        <authorList>
            <person name="Varghese N."/>
            <person name="Submissions S."/>
        </authorList>
    </citation>
    <scope>NUCLEOTIDE SEQUENCE [LARGE SCALE GENOMIC DNA]</scope>
    <source>
        <strain evidence="3">DSM 19110</strain>
    </source>
</reference>
<keyword evidence="3" id="KW-1185">Reference proteome</keyword>
<dbReference type="RefSeq" id="WP_074607426.1">
    <property type="nucleotide sequence ID" value="NZ_FNGY01000004.1"/>
</dbReference>
<organism evidence="2 3">
    <name type="scientific">Pedobacter steynii</name>
    <dbReference type="NCBI Taxonomy" id="430522"/>
    <lineage>
        <taxon>Bacteria</taxon>
        <taxon>Pseudomonadati</taxon>
        <taxon>Bacteroidota</taxon>
        <taxon>Sphingobacteriia</taxon>
        <taxon>Sphingobacteriales</taxon>
        <taxon>Sphingobacteriaceae</taxon>
        <taxon>Pedobacter</taxon>
    </lineage>
</organism>
<sequence>MTTNFYNATLLKGLAMSNLLAFLIVGLMKYSKIPDNGTLVFSIFVIVPILMGMVSAWFWIKIELKTRALIGYTILNGLLAILLSFVFLREGVICLLMVSPLIFAFLITGVFLGLRMFRKNNQKLNVSVFSLLFVVFVVDSLSEHSYVNLVADEIVIKATPEQIWKNVVAFDKIEKKDDYWLFQIGMPSPAQTTVEGYYKGAGRKCIFSNGYTFDEKIVTYEPNKDLTFDIISQPLDPEIMGHIDILRGQFLLKDNGNGTTTLVGNSWYRLHVFPVWYYDIWAKSIVRNVHVRVMEHIKTLSEKG</sequence>
<accession>A0A1G9UN60</accession>
<feature type="transmembrane region" description="Helical" evidence="1">
    <location>
        <begin position="69"/>
        <end position="87"/>
    </location>
</feature>
<dbReference type="Gene3D" id="3.30.530.20">
    <property type="match status" value="1"/>
</dbReference>